<feature type="transmembrane region" description="Helical" evidence="1">
    <location>
        <begin position="20"/>
        <end position="43"/>
    </location>
</feature>
<keyword evidence="1" id="KW-0812">Transmembrane</keyword>
<name>A0A0A2ST68_9GAMM</name>
<dbReference type="RefSeq" id="WP_035890720.1">
    <property type="nucleotide sequence ID" value="NZ_JNCF01000048.1"/>
</dbReference>
<reference evidence="2 3" key="1">
    <citation type="submission" date="2014-05" db="EMBL/GenBank/DDBJ databases">
        <authorList>
            <person name="Rizzardi K."/>
            <person name="Winiecka-Krusnell J."/>
            <person name="Ramliden M."/>
            <person name="Alm E."/>
            <person name="Andersson S."/>
            <person name="Byfors S."/>
        </authorList>
    </citation>
    <scope>NUCLEOTIDE SEQUENCE [LARGE SCALE GENOMIC DNA]</scope>
    <source>
        <strain evidence="2 3">LEGN</strain>
    </source>
</reference>
<keyword evidence="1" id="KW-1133">Transmembrane helix</keyword>
<protein>
    <submittedName>
        <fullName evidence="2">Uncharacterized protein</fullName>
    </submittedName>
</protein>
<comment type="caution">
    <text evidence="2">The sequence shown here is derived from an EMBL/GenBank/DDBJ whole genome shotgun (WGS) entry which is preliminary data.</text>
</comment>
<keyword evidence="1" id="KW-0472">Membrane</keyword>
<evidence type="ECO:0000313" key="2">
    <source>
        <dbReference type="EMBL" id="KGP62664.1"/>
    </source>
</evidence>
<gene>
    <name evidence="2" type="ORF">EP47_10585</name>
</gene>
<sequence>MKEKILRHYRLEVIKHKRRLINGIAEHKLLLLFISLPLLVWGWKKGRGKGIGKIIKQLIKIGCLATVSYIKRQLTIAKILVHILSN</sequence>
<dbReference type="Proteomes" id="UP000054422">
    <property type="component" value="Unassembled WGS sequence"/>
</dbReference>
<dbReference type="STRING" id="1498499.EP47_10585"/>
<proteinExistence type="predicted"/>
<organism evidence="2 3">
    <name type="scientific">Legionella norrlandica</name>
    <dbReference type="NCBI Taxonomy" id="1498499"/>
    <lineage>
        <taxon>Bacteria</taxon>
        <taxon>Pseudomonadati</taxon>
        <taxon>Pseudomonadota</taxon>
        <taxon>Gammaproteobacteria</taxon>
        <taxon>Legionellales</taxon>
        <taxon>Legionellaceae</taxon>
        <taxon>Legionella</taxon>
    </lineage>
</organism>
<dbReference type="EMBL" id="JNCF01000048">
    <property type="protein sequence ID" value="KGP62664.1"/>
    <property type="molecule type" value="Genomic_DNA"/>
</dbReference>
<evidence type="ECO:0000313" key="3">
    <source>
        <dbReference type="Proteomes" id="UP000054422"/>
    </source>
</evidence>
<accession>A0A0A2ST68</accession>
<keyword evidence="3" id="KW-1185">Reference proteome</keyword>
<dbReference type="AlphaFoldDB" id="A0A0A2ST68"/>
<evidence type="ECO:0000256" key="1">
    <source>
        <dbReference type="SAM" id="Phobius"/>
    </source>
</evidence>